<keyword evidence="5 9" id="KW-0676">Redox-active center</keyword>
<name>A0A532UZ81_UNCL8</name>
<feature type="site" description="Contributes to redox potential value" evidence="8">
    <location>
        <position position="33"/>
    </location>
</feature>
<dbReference type="PRINTS" id="PR00421">
    <property type="entry name" value="THIOREDOXIN"/>
</dbReference>
<dbReference type="Proteomes" id="UP000319619">
    <property type="component" value="Unassembled WGS sequence"/>
</dbReference>
<dbReference type="PROSITE" id="PS51352">
    <property type="entry name" value="THIOREDOXIN_2"/>
    <property type="match status" value="1"/>
</dbReference>
<reference evidence="11 12" key="1">
    <citation type="submission" date="2017-06" db="EMBL/GenBank/DDBJ databases">
        <title>Novel microbial phyla capable of carbon fixation and sulfur reduction in deep-sea sediments.</title>
        <authorList>
            <person name="Huang J."/>
            <person name="Baker B."/>
            <person name="Wang Y."/>
        </authorList>
    </citation>
    <scope>NUCLEOTIDE SEQUENCE [LARGE SCALE GENOMIC DNA]</scope>
    <source>
        <strain evidence="11">B3_LCP</strain>
    </source>
</reference>
<evidence type="ECO:0000256" key="4">
    <source>
        <dbReference type="ARBA" id="ARBA00023157"/>
    </source>
</evidence>
<feature type="disulfide bond" description="Redox-active" evidence="9">
    <location>
        <begin position="32"/>
        <end position="35"/>
    </location>
</feature>
<dbReference type="GO" id="GO:0045454">
    <property type="term" value="P:cell redox homeostasis"/>
    <property type="evidence" value="ECO:0007669"/>
    <property type="project" value="TreeGrafter"/>
</dbReference>
<dbReference type="PANTHER" id="PTHR45663:SF11">
    <property type="entry name" value="GEO12009P1"/>
    <property type="match status" value="1"/>
</dbReference>
<evidence type="ECO:0000256" key="2">
    <source>
        <dbReference type="ARBA" id="ARBA00022448"/>
    </source>
</evidence>
<dbReference type="SUPFAM" id="SSF52833">
    <property type="entry name" value="Thioredoxin-like"/>
    <property type="match status" value="1"/>
</dbReference>
<dbReference type="InterPro" id="IPR036249">
    <property type="entry name" value="Thioredoxin-like_sf"/>
</dbReference>
<dbReference type="AlphaFoldDB" id="A0A532UZ81"/>
<dbReference type="NCBIfam" id="TIGR01068">
    <property type="entry name" value="thioredoxin"/>
    <property type="match status" value="1"/>
</dbReference>
<dbReference type="InterPro" id="IPR013766">
    <property type="entry name" value="Thioredoxin_domain"/>
</dbReference>
<organism evidence="11 12">
    <name type="scientific">candidate division LCP-89 bacterium B3_LCP</name>
    <dbReference type="NCBI Taxonomy" id="2012998"/>
    <lineage>
        <taxon>Bacteria</taxon>
        <taxon>Pseudomonadati</taxon>
        <taxon>Bacteria division LCP-89</taxon>
    </lineage>
</organism>
<evidence type="ECO:0000313" key="11">
    <source>
        <dbReference type="EMBL" id="TKJ40261.1"/>
    </source>
</evidence>
<dbReference type="FunFam" id="3.40.30.10:FF:000001">
    <property type="entry name" value="Thioredoxin"/>
    <property type="match status" value="1"/>
</dbReference>
<protein>
    <recommendedName>
        <fullName evidence="6 7">Thioredoxin</fullName>
    </recommendedName>
</protein>
<feature type="active site" description="Nucleophile" evidence="8">
    <location>
        <position position="35"/>
    </location>
</feature>
<dbReference type="Gene3D" id="3.40.30.10">
    <property type="entry name" value="Glutaredoxin"/>
    <property type="match status" value="1"/>
</dbReference>
<feature type="site" description="Contributes to redox potential value" evidence="8">
    <location>
        <position position="34"/>
    </location>
</feature>
<gene>
    <name evidence="11" type="primary">trxA</name>
    <name evidence="11" type="ORF">CEE37_08010</name>
</gene>
<accession>A0A532UZ81</accession>
<feature type="site" description="Deprotonates C-terminal active site Cys" evidence="8">
    <location>
        <position position="26"/>
    </location>
</feature>
<dbReference type="Pfam" id="PF00085">
    <property type="entry name" value="Thioredoxin"/>
    <property type="match status" value="1"/>
</dbReference>
<evidence type="ECO:0000256" key="1">
    <source>
        <dbReference type="ARBA" id="ARBA00008987"/>
    </source>
</evidence>
<dbReference type="GO" id="GO:0015035">
    <property type="term" value="F:protein-disulfide reductase activity"/>
    <property type="evidence" value="ECO:0007669"/>
    <property type="project" value="UniProtKB-UniRule"/>
</dbReference>
<dbReference type="PANTHER" id="PTHR45663">
    <property type="entry name" value="GEO12009P1"/>
    <property type="match status" value="1"/>
</dbReference>
<dbReference type="EMBL" id="NJBN01000005">
    <property type="protein sequence ID" value="TKJ40261.1"/>
    <property type="molecule type" value="Genomic_DNA"/>
</dbReference>
<proteinExistence type="inferred from homology"/>
<evidence type="ECO:0000256" key="8">
    <source>
        <dbReference type="PIRSR" id="PIRSR000077-1"/>
    </source>
</evidence>
<evidence type="ECO:0000259" key="10">
    <source>
        <dbReference type="PROSITE" id="PS51352"/>
    </source>
</evidence>
<evidence type="ECO:0000313" key="12">
    <source>
        <dbReference type="Proteomes" id="UP000319619"/>
    </source>
</evidence>
<comment type="similarity">
    <text evidence="1 7">Belongs to the thioredoxin family.</text>
</comment>
<keyword evidence="2" id="KW-0813">Transport</keyword>
<dbReference type="PIRSF" id="PIRSF000077">
    <property type="entry name" value="Thioredoxin"/>
    <property type="match status" value="1"/>
</dbReference>
<comment type="caution">
    <text evidence="11">The sequence shown here is derived from an EMBL/GenBank/DDBJ whole genome shotgun (WGS) entry which is preliminary data.</text>
</comment>
<dbReference type="GO" id="GO:0005829">
    <property type="term" value="C:cytosol"/>
    <property type="evidence" value="ECO:0007669"/>
    <property type="project" value="TreeGrafter"/>
</dbReference>
<evidence type="ECO:0000256" key="9">
    <source>
        <dbReference type="PIRSR" id="PIRSR000077-4"/>
    </source>
</evidence>
<evidence type="ECO:0000256" key="3">
    <source>
        <dbReference type="ARBA" id="ARBA00022982"/>
    </source>
</evidence>
<evidence type="ECO:0000256" key="7">
    <source>
        <dbReference type="PIRNR" id="PIRNR000077"/>
    </source>
</evidence>
<evidence type="ECO:0000256" key="5">
    <source>
        <dbReference type="ARBA" id="ARBA00023284"/>
    </source>
</evidence>
<keyword evidence="4 9" id="KW-1015">Disulfide bond</keyword>
<evidence type="ECO:0000256" key="6">
    <source>
        <dbReference type="NCBIfam" id="TIGR01068"/>
    </source>
</evidence>
<sequence>MAEVLKINDDQFENEVIECDRLVVVDFGAEWCGPCKKLHPIMAELAEEMADKAKIVEVDVGLSPQSAQKHAVISVPQVLFFKEGKVVERIVGVLPKAKLIEKIDTHI</sequence>
<dbReference type="InterPro" id="IPR005746">
    <property type="entry name" value="Thioredoxin"/>
</dbReference>
<feature type="domain" description="Thioredoxin" evidence="10">
    <location>
        <begin position="1"/>
        <end position="107"/>
    </location>
</feature>
<dbReference type="CDD" id="cd02947">
    <property type="entry name" value="TRX_family"/>
    <property type="match status" value="1"/>
</dbReference>
<keyword evidence="3" id="KW-0249">Electron transport</keyword>
<feature type="active site" description="Nucleophile" evidence="8">
    <location>
        <position position="32"/>
    </location>
</feature>